<dbReference type="PANTHER" id="PTHR43630">
    <property type="entry name" value="POLY-BETA-1,6-N-ACETYL-D-GLUCOSAMINE SYNTHASE"/>
    <property type="match status" value="1"/>
</dbReference>
<dbReference type="Pfam" id="PF13641">
    <property type="entry name" value="Glyco_tranf_2_3"/>
    <property type="match status" value="1"/>
</dbReference>
<dbReference type="InterPro" id="IPR029044">
    <property type="entry name" value="Nucleotide-diphossugar_trans"/>
</dbReference>
<dbReference type="GO" id="GO:0016757">
    <property type="term" value="F:glycosyltransferase activity"/>
    <property type="evidence" value="ECO:0007669"/>
    <property type="project" value="UniProtKB-KW"/>
</dbReference>
<dbReference type="Proteomes" id="UP000033866">
    <property type="component" value="Unassembled WGS sequence"/>
</dbReference>
<proteinExistence type="inferred from homology"/>
<organism evidence="4 5">
    <name type="scientific">candidate division WS6 bacterium GW2011_GWE1_34_7</name>
    <dbReference type="NCBI Taxonomy" id="1619093"/>
    <lineage>
        <taxon>Bacteria</taxon>
        <taxon>Candidatus Dojkabacteria</taxon>
    </lineage>
</organism>
<dbReference type="SUPFAM" id="SSF53448">
    <property type="entry name" value="Nucleotide-diphospho-sugar transferases"/>
    <property type="match status" value="1"/>
</dbReference>
<keyword evidence="2" id="KW-0328">Glycosyltransferase</keyword>
<dbReference type="Gene3D" id="3.90.550.10">
    <property type="entry name" value="Spore Coat Polysaccharide Biosynthesis Protein SpsA, Chain A"/>
    <property type="match status" value="1"/>
</dbReference>
<evidence type="ECO:0000256" key="2">
    <source>
        <dbReference type="ARBA" id="ARBA00022676"/>
    </source>
</evidence>
<comment type="similarity">
    <text evidence="1">Belongs to the glycosyltransferase 2 family.</text>
</comment>
<evidence type="ECO:0000313" key="5">
    <source>
        <dbReference type="Proteomes" id="UP000033866"/>
    </source>
</evidence>
<sequence>MISIIITSWKEPKSIGKCIKCIGDKKYSGLKEQFEIIQISPDKETLDAGLKAAMDLNLTKEEYVQIQDPHKGKPFALKMAIEKAKGDILIFTDGDTFFEKDAIKYLLEPFSDDRIGGVSGRPISIDSKEDIFGYWGHLLSDAAHNRRVSVMNIQKENYFISDKTFFPMSGYIMSMKNYKFDIPSNVLSDDAFLSYSIRNLNKQIAYAPLAKCYVKYPTNLKDYYKQKVRSLGGYIQLKNIGVFGKEKQSRSILIELKYTFYVIKYARNIKQFFWSLLLFPVRLLTWVKIFWERILLKKDMPKSGWERIESTK</sequence>
<accession>A0A0G0BQA2</accession>
<evidence type="ECO:0000256" key="3">
    <source>
        <dbReference type="ARBA" id="ARBA00022679"/>
    </source>
</evidence>
<dbReference type="EMBL" id="LBPV01000010">
    <property type="protein sequence ID" value="KKP65831.1"/>
    <property type="molecule type" value="Genomic_DNA"/>
</dbReference>
<comment type="caution">
    <text evidence="4">The sequence shown here is derived from an EMBL/GenBank/DDBJ whole genome shotgun (WGS) entry which is preliminary data.</text>
</comment>
<dbReference type="PANTHER" id="PTHR43630:SF1">
    <property type="entry name" value="POLY-BETA-1,6-N-ACETYL-D-GLUCOSAMINE SYNTHASE"/>
    <property type="match status" value="1"/>
</dbReference>
<evidence type="ECO:0000313" key="4">
    <source>
        <dbReference type="EMBL" id="KKP65831.1"/>
    </source>
</evidence>
<name>A0A0G0BQA2_9BACT</name>
<reference evidence="4 5" key="1">
    <citation type="journal article" date="2015" name="Nature">
        <title>rRNA introns, odd ribosomes, and small enigmatic genomes across a large radiation of phyla.</title>
        <authorList>
            <person name="Brown C.T."/>
            <person name="Hug L.A."/>
            <person name="Thomas B.C."/>
            <person name="Sharon I."/>
            <person name="Castelle C.J."/>
            <person name="Singh A."/>
            <person name="Wilkins M.J."/>
            <person name="Williams K.H."/>
            <person name="Banfield J.F."/>
        </authorList>
    </citation>
    <scope>NUCLEOTIDE SEQUENCE [LARGE SCALE GENOMIC DNA]</scope>
</reference>
<evidence type="ECO:0000256" key="1">
    <source>
        <dbReference type="ARBA" id="ARBA00006739"/>
    </source>
</evidence>
<dbReference type="AlphaFoldDB" id="A0A0G0BQA2"/>
<keyword evidence="3 4" id="KW-0808">Transferase</keyword>
<protein>
    <submittedName>
        <fullName evidence="4">Undecaprenyl-phosphate galactose phosphotransferase</fullName>
    </submittedName>
</protein>
<gene>
    <name evidence="4" type="ORF">UR61_C0010G0003</name>
</gene>